<dbReference type="InterPro" id="IPR003033">
    <property type="entry name" value="SCP2_sterol-bd_dom"/>
</dbReference>
<dbReference type="RefSeq" id="WP_217677590.1">
    <property type="nucleotide sequence ID" value="NZ_JAHRVA010000003.1"/>
</dbReference>
<dbReference type="EMBL" id="JAHRVA010000003">
    <property type="protein sequence ID" value="MBV2143592.1"/>
    <property type="molecule type" value="Genomic_DNA"/>
</dbReference>
<feature type="domain" description="SCP2" evidence="1">
    <location>
        <begin position="57"/>
        <end position="136"/>
    </location>
</feature>
<protein>
    <submittedName>
        <fullName evidence="2">SCP2 sterol-binding domain-containing protein</fullName>
    </submittedName>
</protein>
<dbReference type="Pfam" id="PF02036">
    <property type="entry name" value="SCP2"/>
    <property type="match status" value="1"/>
</dbReference>
<keyword evidence="3" id="KW-1185">Reference proteome</keyword>
<comment type="caution">
    <text evidence="2">The sequence shown here is derived from an EMBL/GenBank/DDBJ whole genome shotgun (WGS) entry which is preliminary data.</text>
</comment>
<sequence>MGPNLHEGASLPALIRRSLPPRSGAPLGPLLTLSLRSLARRFPRLFERLGEYRTLRYLIDPTDLPFAFIMVPDDRASVVRVTGKDTESSCDVVIRGPILMLLGILDGTLDGDALFFHRTISVSGRTEAVVALRNAIEDAELRPSDLLGLRGTLARVADAGILGGLGTIRHMVANAPLTEGSRI</sequence>
<name>A0A949UUA5_9HYPH</name>
<dbReference type="AlphaFoldDB" id="A0A949UUA5"/>
<evidence type="ECO:0000259" key="1">
    <source>
        <dbReference type="Pfam" id="PF02036"/>
    </source>
</evidence>
<accession>A0A949UUA5</accession>
<evidence type="ECO:0000313" key="3">
    <source>
        <dbReference type="Proteomes" id="UP000752297"/>
    </source>
</evidence>
<gene>
    <name evidence="2" type="ORF">KUG47_08780</name>
</gene>
<dbReference type="Proteomes" id="UP000752297">
    <property type="component" value="Unassembled WGS sequence"/>
</dbReference>
<proteinExistence type="predicted"/>
<organism evidence="2 3">
    <name type="scientific">Falsochrobactrum tianjinense</name>
    <dbReference type="NCBI Taxonomy" id="2706015"/>
    <lineage>
        <taxon>Bacteria</taxon>
        <taxon>Pseudomonadati</taxon>
        <taxon>Pseudomonadota</taxon>
        <taxon>Alphaproteobacteria</taxon>
        <taxon>Hyphomicrobiales</taxon>
        <taxon>Brucellaceae</taxon>
        <taxon>Falsochrobactrum</taxon>
    </lineage>
</organism>
<reference evidence="2 3" key="1">
    <citation type="submission" date="2021-06" db="EMBL/GenBank/DDBJ databases">
        <title>Falsochrobactrum tianjin sp.nov., a new petroleum-degrading bacteria isolated from oily soils.</title>
        <authorList>
            <person name="Chen G."/>
            <person name="Chen H."/>
            <person name="Tian J."/>
            <person name="Qing J."/>
            <person name="Zhong L."/>
            <person name="Ma W."/>
            <person name="Song Y."/>
            <person name="Cui X."/>
            <person name="Yan B."/>
        </authorList>
    </citation>
    <scope>NUCLEOTIDE SEQUENCE [LARGE SCALE GENOMIC DNA]</scope>
    <source>
        <strain evidence="2 3">TDYN1</strain>
    </source>
</reference>
<evidence type="ECO:0000313" key="2">
    <source>
        <dbReference type="EMBL" id="MBV2143592.1"/>
    </source>
</evidence>